<feature type="transmembrane region" description="Helical" evidence="1">
    <location>
        <begin position="21"/>
        <end position="43"/>
    </location>
</feature>
<keyword evidence="1" id="KW-0812">Transmembrane</keyword>
<gene>
    <name evidence="2" type="ORF">G163CM_28390</name>
</gene>
<sequence>MEETIYKLNKSIIPKKLKIDFNSPFGAAIGTMLLYGAMCLFLSGSLGALFAGCLLVFLLTFIYSMIVEFIIYPFTVTSKVRAFINAPAEIALSQNHIRVDNQCWSLNGIKTLKLTPDIYPKNEKCYLTIITHNNKKHRFYLGCGFASDEMIFENYSTFCAHVKFLFRNNTSAFKEK</sequence>
<evidence type="ECO:0000313" key="2">
    <source>
        <dbReference type="EMBL" id="UGS42114.1"/>
    </source>
</evidence>
<dbReference type="RefSeq" id="WP_231825398.1">
    <property type="nucleotide sequence ID" value="NZ_CP087880.1"/>
</dbReference>
<feature type="transmembrane region" description="Helical" evidence="1">
    <location>
        <begin position="49"/>
        <end position="71"/>
    </location>
</feature>
<name>A0ABY3S6A9_9ENTR</name>
<keyword evidence="1" id="KW-1133">Transmembrane helix</keyword>
<proteinExistence type="predicted"/>
<organism evidence="2 3">
    <name type="scientific">Pseudocitrobacter corydidari</name>
    <dbReference type="NCBI Taxonomy" id="2891570"/>
    <lineage>
        <taxon>Bacteria</taxon>
        <taxon>Pseudomonadati</taxon>
        <taxon>Pseudomonadota</taxon>
        <taxon>Gammaproteobacteria</taxon>
        <taxon>Enterobacterales</taxon>
        <taxon>Enterobacteriaceae</taxon>
        <taxon>Pseudocitrobacter</taxon>
    </lineage>
</organism>
<evidence type="ECO:0000256" key="1">
    <source>
        <dbReference type="SAM" id="Phobius"/>
    </source>
</evidence>
<keyword evidence="1" id="KW-0472">Membrane</keyword>
<protein>
    <submittedName>
        <fullName evidence="2">Uncharacterized protein</fullName>
    </submittedName>
</protein>
<reference evidence="2 3" key="1">
    <citation type="journal article" date="2022" name="Int. J. Syst. Evol. Microbiol.">
        <title>Pseudocitrobacter corydidari sp. nov., isolated from the Asian emerald cockroach Corydidarum magnifica.</title>
        <authorList>
            <person name="Guzman J."/>
            <person name="Poehlein A."/>
            <person name="Glaeser S.P."/>
            <person name="Schwengers O."/>
            <person name="Blom J."/>
            <person name="Hollensteiner J."/>
            <person name="Kampfer P."/>
            <person name="Vilcinskas A."/>
        </authorList>
    </citation>
    <scope>NUCLEOTIDE SEQUENCE [LARGE SCALE GENOMIC DNA]</scope>
    <source>
        <strain evidence="2">G163CM</strain>
    </source>
</reference>
<keyword evidence="3" id="KW-1185">Reference proteome</keyword>
<evidence type="ECO:0000313" key="3">
    <source>
        <dbReference type="Proteomes" id="UP001199659"/>
    </source>
</evidence>
<dbReference type="Proteomes" id="UP001199659">
    <property type="component" value="Chromosome"/>
</dbReference>
<accession>A0ABY3S6A9</accession>
<dbReference type="EMBL" id="CP087880">
    <property type="protein sequence ID" value="UGS42114.1"/>
    <property type="molecule type" value="Genomic_DNA"/>
</dbReference>